<proteinExistence type="predicted"/>
<feature type="domain" description="MEDS" evidence="1">
    <location>
        <begin position="14"/>
        <end position="160"/>
    </location>
</feature>
<dbReference type="InterPro" id="IPR025847">
    <property type="entry name" value="MEDS_domain"/>
</dbReference>
<accession>A0A7W5JSV4</accession>
<evidence type="ECO:0000259" key="1">
    <source>
        <dbReference type="Pfam" id="PF14417"/>
    </source>
</evidence>
<dbReference type="Proteomes" id="UP000565572">
    <property type="component" value="Unassembled WGS sequence"/>
</dbReference>
<evidence type="ECO:0000313" key="2">
    <source>
        <dbReference type="EMBL" id="MBB3325722.1"/>
    </source>
</evidence>
<sequence length="321" mass="35121">MTTPAPSRPRQSYRHEAFLWRGRAEYVSHLVPFVLEGLDAGETVLIGVTPEHARWIGDELGSRATEVQLVDLSQLARNPARVIPALLELLDAYCAPGLPARGIGEPDWPGRGPEEVREAQLTEALLNLAVDPDLPFWLVCPYDVEHVDPALLDDAGRSHPVLATTTSYVGSGTYRGRDHARALFGAELADLGEPGFDLRVTSRALDLAAEQVTLRATAGDLYSDQVLLLNDVVRGLVAESVRRAEGEARLRWWDAPDEVVCEVSDRSVVDDLLIGRRPPVGPRHDPVWLAHQVCDLVEVRSNDLGTTVRLHLSAQPRGTAG</sequence>
<dbReference type="AlphaFoldDB" id="A0A7W5JSV4"/>
<keyword evidence="3" id="KW-1185">Reference proteome</keyword>
<gene>
    <name evidence="2" type="ORF">FHX39_000666</name>
</gene>
<dbReference type="EMBL" id="JACHZG010000001">
    <property type="protein sequence ID" value="MBB3325722.1"/>
    <property type="molecule type" value="Genomic_DNA"/>
</dbReference>
<dbReference type="NCBIfam" id="NF041045">
    <property type="entry name" value="RsbA_anti_sig"/>
    <property type="match status" value="1"/>
</dbReference>
<protein>
    <recommendedName>
        <fullName evidence="1">MEDS domain-containing protein</fullName>
    </recommendedName>
</protein>
<name>A0A7W5JSV4_9ACTN</name>
<comment type="caution">
    <text evidence="2">The sequence shown here is derived from an EMBL/GenBank/DDBJ whole genome shotgun (WGS) entry which is preliminary data.</text>
</comment>
<dbReference type="InterPro" id="IPR047718">
    <property type="entry name" value="RsbA-like_anti_sig"/>
</dbReference>
<evidence type="ECO:0000313" key="3">
    <source>
        <dbReference type="Proteomes" id="UP000565572"/>
    </source>
</evidence>
<dbReference type="RefSeq" id="WP_183336781.1">
    <property type="nucleotide sequence ID" value="NZ_JACHZG010000001.1"/>
</dbReference>
<organism evidence="2 3">
    <name type="scientific">Microlunatus antarcticus</name>
    <dbReference type="NCBI Taxonomy" id="53388"/>
    <lineage>
        <taxon>Bacteria</taxon>
        <taxon>Bacillati</taxon>
        <taxon>Actinomycetota</taxon>
        <taxon>Actinomycetes</taxon>
        <taxon>Propionibacteriales</taxon>
        <taxon>Propionibacteriaceae</taxon>
        <taxon>Microlunatus</taxon>
    </lineage>
</organism>
<reference evidence="2 3" key="1">
    <citation type="submission" date="2020-08" db="EMBL/GenBank/DDBJ databases">
        <title>Sequencing the genomes of 1000 actinobacteria strains.</title>
        <authorList>
            <person name="Klenk H.-P."/>
        </authorList>
    </citation>
    <scope>NUCLEOTIDE SEQUENCE [LARGE SCALE GENOMIC DNA]</scope>
    <source>
        <strain evidence="2 3">DSM 11053</strain>
    </source>
</reference>
<dbReference type="Pfam" id="PF14417">
    <property type="entry name" value="MEDS"/>
    <property type="match status" value="1"/>
</dbReference>